<evidence type="ECO:0000313" key="2">
    <source>
        <dbReference type="Proteomes" id="UP000265520"/>
    </source>
</evidence>
<organism evidence="1 2">
    <name type="scientific">Trifolium medium</name>
    <dbReference type="NCBI Taxonomy" id="97028"/>
    <lineage>
        <taxon>Eukaryota</taxon>
        <taxon>Viridiplantae</taxon>
        <taxon>Streptophyta</taxon>
        <taxon>Embryophyta</taxon>
        <taxon>Tracheophyta</taxon>
        <taxon>Spermatophyta</taxon>
        <taxon>Magnoliopsida</taxon>
        <taxon>eudicotyledons</taxon>
        <taxon>Gunneridae</taxon>
        <taxon>Pentapetalae</taxon>
        <taxon>rosids</taxon>
        <taxon>fabids</taxon>
        <taxon>Fabales</taxon>
        <taxon>Fabaceae</taxon>
        <taxon>Papilionoideae</taxon>
        <taxon>50 kb inversion clade</taxon>
        <taxon>NPAAA clade</taxon>
        <taxon>Hologalegina</taxon>
        <taxon>IRL clade</taxon>
        <taxon>Trifolieae</taxon>
        <taxon>Trifolium</taxon>
    </lineage>
</organism>
<comment type="caution">
    <text evidence="1">The sequence shown here is derived from an EMBL/GenBank/DDBJ whole genome shotgun (WGS) entry which is preliminary data.</text>
</comment>
<proteinExistence type="predicted"/>
<dbReference type="Proteomes" id="UP000265520">
    <property type="component" value="Unassembled WGS sequence"/>
</dbReference>
<dbReference type="AlphaFoldDB" id="A0A392V1F7"/>
<evidence type="ECO:0000313" key="1">
    <source>
        <dbReference type="EMBL" id="MCI81059.1"/>
    </source>
</evidence>
<accession>A0A392V1F7</accession>
<feature type="non-terminal residue" evidence="1">
    <location>
        <position position="1"/>
    </location>
</feature>
<sequence>TLNDGAKELIAPPPVWIYIVNLRFGFMGGGGAAS</sequence>
<dbReference type="EMBL" id="LXQA011009898">
    <property type="protein sequence ID" value="MCI81059.1"/>
    <property type="molecule type" value="Genomic_DNA"/>
</dbReference>
<reference evidence="1 2" key="1">
    <citation type="journal article" date="2018" name="Front. Plant Sci.">
        <title>Red Clover (Trifolium pratense) and Zigzag Clover (T. medium) - A Picture of Genomic Similarities and Differences.</title>
        <authorList>
            <person name="Dluhosova J."/>
            <person name="Istvanek J."/>
            <person name="Nedelnik J."/>
            <person name="Repkova J."/>
        </authorList>
    </citation>
    <scope>NUCLEOTIDE SEQUENCE [LARGE SCALE GENOMIC DNA]</scope>
    <source>
        <strain evidence="2">cv. 10/8</strain>
        <tissue evidence="1">Leaf</tissue>
    </source>
</reference>
<protein>
    <submittedName>
        <fullName evidence="1">Uncharacterized protein</fullName>
    </submittedName>
</protein>
<name>A0A392V1F7_9FABA</name>
<keyword evidence="2" id="KW-1185">Reference proteome</keyword>